<dbReference type="Gene3D" id="3.40.50.1820">
    <property type="entry name" value="alpha/beta hydrolase"/>
    <property type="match status" value="1"/>
</dbReference>
<accession>A0A7G6X7S5</accession>
<reference evidence="6" key="1">
    <citation type="submission" date="2019-09" db="EMBL/GenBank/DDBJ databases">
        <title>Antimicrobial potential of Antarctic Bacteria.</title>
        <authorList>
            <person name="Benaud N."/>
            <person name="Edwards R.J."/>
            <person name="Ferrari B.C."/>
        </authorList>
    </citation>
    <scope>NUCLEOTIDE SEQUENCE [LARGE SCALE GENOMIC DNA]</scope>
    <source>
        <strain evidence="6">SPB151</strain>
    </source>
</reference>
<evidence type="ECO:0000256" key="1">
    <source>
        <dbReference type="ARBA" id="ARBA00010515"/>
    </source>
</evidence>
<dbReference type="InterPro" id="IPR002168">
    <property type="entry name" value="Lipase_GDXG_HIS_AS"/>
</dbReference>
<dbReference type="Proteomes" id="UP000515563">
    <property type="component" value="Chromosome"/>
</dbReference>
<keyword evidence="6" id="KW-1185">Reference proteome</keyword>
<dbReference type="KEGG" id="kqi:F1D05_35810"/>
<feature type="region of interest" description="Disordered" evidence="3">
    <location>
        <begin position="1"/>
        <end position="34"/>
    </location>
</feature>
<keyword evidence="2 5" id="KW-0378">Hydrolase</keyword>
<name>A0A7G6X7S5_9ACTN</name>
<dbReference type="EMBL" id="CP043661">
    <property type="protein sequence ID" value="QNE22290.1"/>
    <property type="molecule type" value="Genomic_DNA"/>
</dbReference>
<dbReference type="InterPro" id="IPR029058">
    <property type="entry name" value="AB_hydrolase_fold"/>
</dbReference>
<feature type="domain" description="Alpha/beta hydrolase fold-3" evidence="4">
    <location>
        <begin position="70"/>
        <end position="271"/>
    </location>
</feature>
<dbReference type="GO" id="GO:0004806">
    <property type="term" value="F:triacylglycerol lipase activity"/>
    <property type="evidence" value="ECO:0007669"/>
    <property type="project" value="TreeGrafter"/>
</dbReference>
<evidence type="ECO:0000256" key="2">
    <source>
        <dbReference type="ARBA" id="ARBA00022801"/>
    </source>
</evidence>
<sequence length="307" mass="32534">MSQQQRQEIIDLMRGAPSSDDRTPAGQRASFDSQFKDYPLGDDVTVRPTTLGGVDAVDITVEGADGQGVILYLHGGGYVVGSANTGSQLATALARRAGTPAVALDYRLAPEDPFPAPVDDAYAAYRALLDSGRPASDIVLAADSAGAGLALAVMLSARRDSLPQPAGAVLFSPWADLSLTGESMDARQALDPIFDREQIQWYADQYLAGQDPLDELVSPVFADLTGLPPLLIQVGSYEVLLDDSIRLAARAAASEVDVSLEVVAGLPHVFQYLAGQVDEADEALDRAGRFLVDRLDARSYEAARQAS</sequence>
<evidence type="ECO:0000259" key="4">
    <source>
        <dbReference type="Pfam" id="PF07859"/>
    </source>
</evidence>
<dbReference type="PROSITE" id="PS01173">
    <property type="entry name" value="LIPASE_GDXG_HIS"/>
    <property type="match status" value="1"/>
</dbReference>
<dbReference type="InterPro" id="IPR013094">
    <property type="entry name" value="AB_hydrolase_3"/>
</dbReference>
<proteinExistence type="inferred from homology"/>
<comment type="similarity">
    <text evidence="1">Belongs to the 'GDXG' lipolytic enzyme family.</text>
</comment>
<dbReference type="SUPFAM" id="SSF53474">
    <property type="entry name" value="alpha/beta-Hydrolases"/>
    <property type="match status" value="1"/>
</dbReference>
<dbReference type="AlphaFoldDB" id="A0A7G6X7S5"/>
<dbReference type="PANTHER" id="PTHR48081">
    <property type="entry name" value="AB HYDROLASE SUPERFAMILY PROTEIN C4A8.06C"/>
    <property type="match status" value="1"/>
</dbReference>
<dbReference type="PANTHER" id="PTHR48081:SF30">
    <property type="entry name" value="ACETYL-HYDROLASE LIPR-RELATED"/>
    <property type="match status" value="1"/>
</dbReference>
<dbReference type="Pfam" id="PF07859">
    <property type="entry name" value="Abhydrolase_3"/>
    <property type="match status" value="1"/>
</dbReference>
<evidence type="ECO:0000313" key="5">
    <source>
        <dbReference type="EMBL" id="QNE22290.1"/>
    </source>
</evidence>
<organism evidence="5 6">
    <name type="scientific">Kribbella qitaiheensis</name>
    <dbReference type="NCBI Taxonomy" id="1544730"/>
    <lineage>
        <taxon>Bacteria</taxon>
        <taxon>Bacillati</taxon>
        <taxon>Actinomycetota</taxon>
        <taxon>Actinomycetes</taxon>
        <taxon>Propionibacteriales</taxon>
        <taxon>Kribbellaceae</taxon>
        <taxon>Kribbella</taxon>
    </lineage>
</organism>
<evidence type="ECO:0000256" key="3">
    <source>
        <dbReference type="SAM" id="MobiDB-lite"/>
    </source>
</evidence>
<gene>
    <name evidence="5" type="ORF">F1D05_35810</name>
</gene>
<dbReference type="RefSeq" id="WP_185444704.1">
    <property type="nucleotide sequence ID" value="NZ_CP043661.1"/>
</dbReference>
<evidence type="ECO:0000313" key="6">
    <source>
        <dbReference type="Proteomes" id="UP000515563"/>
    </source>
</evidence>
<dbReference type="InterPro" id="IPR050300">
    <property type="entry name" value="GDXG_lipolytic_enzyme"/>
</dbReference>
<reference evidence="5 6" key="2">
    <citation type="journal article" date="2020" name="Microbiol. Resour. Announc.">
        <title>Antarctic desert soil bacteria exhibit high novel natural product potential, evaluated through long-read genome sequencing and comparative genomics.</title>
        <authorList>
            <person name="Benaud N."/>
            <person name="Edwards R.J."/>
            <person name="Amos T.G."/>
            <person name="D'Agostino P.M."/>
            <person name="Gutierrez-Chavez C."/>
            <person name="Montgomery K."/>
            <person name="Nicetic I."/>
            <person name="Ferrari B.C."/>
        </authorList>
    </citation>
    <scope>NUCLEOTIDE SEQUENCE [LARGE SCALE GENOMIC DNA]</scope>
    <source>
        <strain evidence="5 6">SPB151</strain>
    </source>
</reference>
<protein>
    <submittedName>
        <fullName evidence="5">Alpha/beta hydrolase</fullName>
    </submittedName>
</protein>